<evidence type="ECO:0000256" key="4">
    <source>
        <dbReference type="ARBA" id="ARBA00022475"/>
    </source>
</evidence>
<dbReference type="GO" id="GO:0015293">
    <property type="term" value="F:symporter activity"/>
    <property type="evidence" value="ECO:0007669"/>
    <property type="project" value="UniProtKB-KW"/>
</dbReference>
<keyword evidence="9" id="KW-0406">Ion transport</keyword>
<evidence type="ECO:0000256" key="14">
    <source>
        <dbReference type="SAM" id="Phobius"/>
    </source>
</evidence>
<feature type="transmembrane region" description="Helical" evidence="14">
    <location>
        <begin position="435"/>
        <end position="453"/>
    </location>
</feature>
<dbReference type="GO" id="GO:0005886">
    <property type="term" value="C:plasma membrane"/>
    <property type="evidence" value="ECO:0007669"/>
    <property type="project" value="UniProtKB-SubCell"/>
</dbReference>
<keyword evidence="7 14" id="KW-1133">Transmembrane helix</keyword>
<feature type="transmembrane region" description="Helical" evidence="14">
    <location>
        <begin position="562"/>
        <end position="582"/>
    </location>
</feature>
<keyword evidence="16" id="KW-1185">Reference proteome</keyword>
<dbReference type="PANTHER" id="PTHR48086">
    <property type="entry name" value="SODIUM/PROLINE SYMPORTER-RELATED"/>
    <property type="match status" value="1"/>
</dbReference>
<dbReference type="PANTHER" id="PTHR48086:SF3">
    <property type="entry name" value="SODIUM_PROLINE SYMPORTER"/>
    <property type="match status" value="1"/>
</dbReference>
<dbReference type="AlphaFoldDB" id="A0A7X1AWS4"/>
<feature type="transmembrane region" description="Helical" evidence="14">
    <location>
        <begin position="183"/>
        <end position="207"/>
    </location>
</feature>
<name>A0A7X1AWS4_9BACT</name>
<keyword evidence="3" id="KW-0813">Transport</keyword>
<evidence type="ECO:0000256" key="11">
    <source>
        <dbReference type="ARBA" id="ARBA00023201"/>
    </source>
</evidence>
<feature type="transmembrane region" description="Helical" evidence="14">
    <location>
        <begin position="6"/>
        <end position="24"/>
    </location>
</feature>
<evidence type="ECO:0000256" key="9">
    <source>
        <dbReference type="ARBA" id="ARBA00023065"/>
    </source>
</evidence>
<evidence type="ECO:0000256" key="5">
    <source>
        <dbReference type="ARBA" id="ARBA00022692"/>
    </source>
</evidence>
<keyword evidence="8" id="KW-0915">Sodium</keyword>
<protein>
    <recommendedName>
        <fullName evidence="17">Transporter</fullName>
    </recommendedName>
</protein>
<feature type="transmembrane region" description="Helical" evidence="14">
    <location>
        <begin position="404"/>
        <end position="428"/>
    </location>
</feature>
<feature type="transmembrane region" description="Helical" evidence="14">
    <location>
        <begin position="119"/>
        <end position="149"/>
    </location>
</feature>
<evidence type="ECO:0000256" key="13">
    <source>
        <dbReference type="RuleBase" id="RU362091"/>
    </source>
</evidence>
<feature type="transmembrane region" description="Helical" evidence="14">
    <location>
        <begin position="155"/>
        <end position="174"/>
    </location>
</feature>
<comment type="subcellular location">
    <subcellularLocation>
        <location evidence="1">Cell membrane</location>
        <topology evidence="1">Multi-pass membrane protein</topology>
    </subcellularLocation>
</comment>
<keyword evidence="4" id="KW-1003">Cell membrane</keyword>
<dbReference type="EMBL" id="JACHVA010000006">
    <property type="protein sequence ID" value="MBC2600240.1"/>
    <property type="molecule type" value="Genomic_DNA"/>
</dbReference>
<dbReference type="Gene3D" id="1.20.1730.10">
    <property type="entry name" value="Sodium/glucose cotransporter"/>
    <property type="match status" value="1"/>
</dbReference>
<feature type="transmembrane region" description="Helical" evidence="14">
    <location>
        <begin position="473"/>
        <end position="493"/>
    </location>
</feature>
<dbReference type="RefSeq" id="WP_185690998.1">
    <property type="nucleotide sequence ID" value="NZ_JACHVA010000006.1"/>
</dbReference>
<dbReference type="InterPro" id="IPR001734">
    <property type="entry name" value="Na/solute_symporter"/>
</dbReference>
<feature type="transmembrane region" description="Helical" evidence="14">
    <location>
        <begin position="44"/>
        <end position="66"/>
    </location>
</feature>
<feature type="transmembrane region" description="Helical" evidence="14">
    <location>
        <begin position="532"/>
        <end position="550"/>
    </location>
</feature>
<proteinExistence type="inferred from homology"/>
<evidence type="ECO:0000256" key="2">
    <source>
        <dbReference type="ARBA" id="ARBA00006434"/>
    </source>
</evidence>
<dbReference type="InterPro" id="IPR038377">
    <property type="entry name" value="Na/Glc_symporter_sf"/>
</dbReference>
<dbReference type="PROSITE" id="PS50283">
    <property type="entry name" value="NA_SOLUT_SYMP_3"/>
    <property type="match status" value="1"/>
</dbReference>
<dbReference type="Proteomes" id="UP000525652">
    <property type="component" value="Unassembled WGS sequence"/>
</dbReference>
<keyword evidence="6" id="KW-0769">Symport</keyword>
<evidence type="ECO:0000256" key="1">
    <source>
        <dbReference type="ARBA" id="ARBA00004651"/>
    </source>
</evidence>
<evidence type="ECO:0000313" key="15">
    <source>
        <dbReference type="EMBL" id="MBC2600240.1"/>
    </source>
</evidence>
<sequence>MENTVEFIVIAGYLLLLITVSLVFKKFNEDSNDYFRNGCRGTWWLIGMSTFMTTFSAWTFTGAAGVSYKAGWTVTIIFLSNSLGFIFNAIYLAPRYRQLRMTTSAEVVRKRFGPLTEQYVAYSGFAFYSYVAALHLYGLSIFTSAIFGFEIQQTILIVGTVVVFYAMIGGSWAVKATDFLQSLILIPITILVAILALIHVGGVSGMFEMIDAQGLSERFRFINSVEFNDQMIDFSIYWAIAITLEHVISYNSLSAAPRYFAAKDGREASKAAWLACVMMTLGSLIWFIPPIIARLCFSGQVDGIDIASPPEASYAVTSLNLLPTGMSGLIAVAIFASTMSSMDSGLNGNAATLVKNILPPLFRLSRREMPGPRGQLRIGQVWTLFCGAAIILIALFLSQQQGKGIFRFMLILGLLIPTSQVPLLLGLFIRKVPSWSALFTMVMVWPVGLFMYFSGKESFQNISFMTEPYKWHWGVLLKLGLAALIFVLTIPFWKYASSKYKAQVDDFFRLMNTPVDFDKEIGSANDTSQERILGLFALVTGIAICLIMFVPGNSWGIDGRMGILFVGGSVALTGLLFIMSGYRTKLLKKAKRHSKKSD</sequence>
<keyword evidence="10 14" id="KW-0472">Membrane</keyword>
<evidence type="ECO:0000256" key="7">
    <source>
        <dbReference type="ARBA" id="ARBA00022989"/>
    </source>
</evidence>
<keyword evidence="11" id="KW-0739">Sodium transport</keyword>
<feature type="transmembrane region" description="Helical" evidence="14">
    <location>
        <begin position="236"/>
        <end position="260"/>
    </location>
</feature>
<evidence type="ECO:0000256" key="3">
    <source>
        <dbReference type="ARBA" id="ARBA00022448"/>
    </source>
</evidence>
<feature type="transmembrane region" description="Helical" evidence="14">
    <location>
        <begin position="312"/>
        <end position="336"/>
    </location>
</feature>
<feature type="transmembrane region" description="Helical" evidence="14">
    <location>
        <begin position="272"/>
        <end position="292"/>
    </location>
</feature>
<comment type="caution">
    <text evidence="15">The sequence shown here is derived from an EMBL/GenBank/DDBJ whole genome shotgun (WGS) entry which is preliminary data.</text>
</comment>
<feature type="transmembrane region" description="Helical" evidence="14">
    <location>
        <begin position="72"/>
        <end position="93"/>
    </location>
</feature>
<evidence type="ECO:0000256" key="6">
    <source>
        <dbReference type="ARBA" id="ARBA00022847"/>
    </source>
</evidence>
<evidence type="ECO:0000256" key="10">
    <source>
        <dbReference type="ARBA" id="ARBA00023136"/>
    </source>
</evidence>
<feature type="transmembrane region" description="Helical" evidence="14">
    <location>
        <begin position="376"/>
        <end position="398"/>
    </location>
</feature>
<organism evidence="15 16">
    <name type="scientific">Puniceicoccus vermicola</name>
    <dbReference type="NCBI Taxonomy" id="388746"/>
    <lineage>
        <taxon>Bacteria</taxon>
        <taxon>Pseudomonadati</taxon>
        <taxon>Verrucomicrobiota</taxon>
        <taxon>Opitutia</taxon>
        <taxon>Puniceicoccales</taxon>
        <taxon>Puniceicoccaceae</taxon>
        <taxon>Puniceicoccus</taxon>
    </lineage>
</organism>
<accession>A0A7X1AWS4</accession>
<comment type="catalytic activity">
    <reaction evidence="12">
        <text>L-proline(in) + Na(+)(in) = L-proline(out) + Na(+)(out)</text>
        <dbReference type="Rhea" id="RHEA:28967"/>
        <dbReference type="ChEBI" id="CHEBI:29101"/>
        <dbReference type="ChEBI" id="CHEBI:60039"/>
    </reaction>
</comment>
<evidence type="ECO:0000256" key="8">
    <source>
        <dbReference type="ARBA" id="ARBA00023053"/>
    </source>
</evidence>
<gene>
    <name evidence="15" type="ORF">H5P30_00430</name>
</gene>
<dbReference type="Pfam" id="PF00474">
    <property type="entry name" value="SSF"/>
    <property type="match status" value="1"/>
</dbReference>
<evidence type="ECO:0000256" key="12">
    <source>
        <dbReference type="ARBA" id="ARBA00033708"/>
    </source>
</evidence>
<comment type="similarity">
    <text evidence="2 13">Belongs to the sodium:solute symporter (SSF) (TC 2.A.21) family.</text>
</comment>
<evidence type="ECO:0000313" key="16">
    <source>
        <dbReference type="Proteomes" id="UP000525652"/>
    </source>
</evidence>
<dbReference type="InterPro" id="IPR050277">
    <property type="entry name" value="Sodium:Solute_Symporter"/>
</dbReference>
<evidence type="ECO:0008006" key="17">
    <source>
        <dbReference type="Google" id="ProtNLM"/>
    </source>
</evidence>
<dbReference type="GO" id="GO:0006814">
    <property type="term" value="P:sodium ion transport"/>
    <property type="evidence" value="ECO:0007669"/>
    <property type="project" value="UniProtKB-KW"/>
</dbReference>
<keyword evidence="5 14" id="KW-0812">Transmembrane</keyword>
<reference evidence="15 16" key="1">
    <citation type="submission" date="2020-07" db="EMBL/GenBank/DDBJ databases">
        <authorList>
            <person name="Feng X."/>
        </authorList>
    </citation>
    <scope>NUCLEOTIDE SEQUENCE [LARGE SCALE GENOMIC DNA]</scope>
    <source>
        <strain evidence="15 16">JCM14086</strain>
    </source>
</reference>